<dbReference type="RefSeq" id="WP_097187691.1">
    <property type="nucleotide sequence ID" value="NZ_OBQK01000004.1"/>
</dbReference>
<organism evidence="1 2">
    <name type="scientific">Ornithinimicrobium cerasi</name>
    <dbReference type="NCBI Taxonomy" id="2248773"/>
    <lineage>
        <taxon>Bacteria</taxon>
        <taxon>Bacillati</taxon>
        <taxon>Actinomycetota</taxon>
        <taxon>Actinomycetes</taxon>
        <taxon>Micrococcales</taxon>
        <taxon>Ornithinimicrobiaceae</taxon>
        <taxon>Ornithinimicrobium</taxon>
    </lineage>
</organism>
<dbReference type="PANTHER" id="PTHR39169:SF1">
    <property type="entry name" value="MONOOXYGENASE YDHR-RELATED"/>
    <property type="match status" value="1"/>
</dbReference>
<sequence length="102" mass="11130">MSILLYFEFPSEGPFGQEAAAAYAALAADISVEDGLIWKVWTEHPETSTAGGVYLFEDAGSAARYVEKHTERLAGFGITDIVAKEFTVNEELSATTRAVLRR</sequence>
<evidence type="ECO:0000313" key="2">
    <source>
        <dbReference type="Proteomes" id="UP000219688"/>
    </source>
</evidence>
<dbReference type="Pfam" id="PF08803">
    <property type="entry name" value="ydhR"/>
    <property type="match status" value="1"/>
</dbReference>
<dbReference type="SUPFAM" id="SSF54909">
    <property type="entry name" value="Dimeric alpha+beta barrel"/>
    <property type="match status" value="1"/>
</dbReference>
<reference evidence="2" key="1">
    <citation type="submission" date="2017-08" db="EMBL/GenBank/DDBJ databases">
        <authorList>
            <person name="Varghese N."/>
            <person name="Submissions S."/>
        </authorList>
    </citation>
    <scope>NUCLEOTIDE SEQUENCE [LARGE SCALE GENOMIC DNA]</scope>
    <source>
        <strain evidence="2">USBA17B2</strain>
    </source>
</reference>
<protein>
    <submittedName>
        <fullName evidence="1">Mono-oxygenase ydhR</fullName>
    </submittedName>
</protein>
<keyword evidence="2" id="KW-1185">Reference proteome</keyword>
<proteinExistence type="predicted"/>
<dbReference type="Gene3D" id="3.30.70.100">
    <property type="match status" value="1"/>
</dbReference>
<dbReference type="InterPro" id="IPR011008">
    <property type="entry name" value="Dimeric_a/b-barrel"/>
</dbReference>
<dbReference type="NCBIfam" id="NF008333">
    <property type="entry name" value="PRK11118.1"/>
    <property type="match status" value="1"/>
</dbReference>
<dbReference type="Proteomes" id="UP000219688">
    <property type="component" value="Unassembled WGS sequence"/>
</dbReference>
<dbReference type="EMBL" id="OBQK01000004">
    <property type="protein sequence ID" value="SOC54870.1"/>
    <property type="molecule type" value="Genomic_DNA"/>
</dbReference>
<gene>
    <name evidence="1" type="ORF">SAMN05421879_10434</name>
</gene>
<dbReference type="InterPro" id="IPR014910">
    <property type="entry name" value="YdhR"/>
</dbReference>
<accession>A0A285VLA8</accession>
<dbReference type="AlphaFoldDB" id="A0A285VLA8"/>
<dbReference type="PANTHER" id="PTHR39169">
    <property type="match status" value="1"/>
</dbReference>
<name>A0A285VLA8_9MICO</name>
<evidence type="ECO:0000313" key="1">
    <source>
        <dbReference type="EMBL" id="SOC54870.1"/>
    </source>
</evidence>